<proteinExistence type="predicted"/>
<feature type="region of interest" description="Disordered" evidence="1">
    <location>
        <begin position="1"/>
        <end position="27"/>
    </location>
</feature>
<dbReference type="Proteomes" id="UP000653231">
    <property type="component" value="Unassembled WGS sequence"/>
</dbReference>
<organism evidence="2 3">
    <name type="scientific">Microbispora bryophytorum subsp. camponoti</name>
    <dbReference type="NCBI Taxonomy" id="1677852"/>
    <lineage>
        <taxon>Bacteria</taxon>
        <taxon>Bacillati</taxon>
        <taxon>Actinomycetota</taxon>
        <taxon>Actinomycetes</taxon>
        <taxon>Streptosporangiales</taxon>
        <taxon>Streptosporangiaceae</taxon>
        <taxon>Microbispora</taxon>
    </lineage>
</organism>
<evidence type="ECO:0000313" key="2">
    <source>
        <dbReference type="EMBL" id="MBD3145272.1"/>
    </source>
</evidence>
<protein>
    <submittedName>
        <fullName evidence="2">Uncharacterized protein</fullName>
    </submittedName>
</protein>
<name>A0ABR8L5N3_9ACTN</name>
<evidence type="ECO:0000256" key="1">
    <source>
        <dbReference type="SAM" id="MobiDB-lite"/>
    </source>
</evidence>
<dbReference type="EMBL" id="JACXRZ010000013">
    <property type="protein sequence ID" value="MBD3145272.1"/>
    <property type="molecule type" value="Genomic_DNA"/>
</dbReference>
<comment type="caution">
    <text evidence="2">The sequence shown here is derived from an EMBL/GenBank/DDBJ whole genome shotgun (WGS) entry which is preliminary data.</text>
</comment>
<gene>
    <name evidence="2" type="ORF">IEQ31_19050</name>
</gene>
<dbReference type="RefSeq" id="WP_191052710.1">
    <property type="nucleotide sequence ID" value="NZ_JACXRZ010000013.1"/>
</dbReference>
<evidence type="ECO:0000313" key="3">
    <source>
        <dbReference type="Proteomes" id="UP000653231"/>
    </source>
</evidence>
<sequence length="84" mass="9309">MRVSGWREADGRTAEGERSSGLGRAREAECDLAIREAEASWVRSSLEELTTGSFPGLAMWRAWRESGRMPPEAGELAERGLRTD</sequence>
<accession>A0ABR8L5N3</accession>
<reference evidence="2 3" key="1">
    <citation type="submission" date="2020-09" db="EMBL/GenBank/DDBJ databases">
        <title>Actinomycete isolated from the Camponotus japonicus Mayr.</title>
        <authorList>
            <person name="Gong X."/>
        </authorList>
    </citation>
    <scope>NUCLEOTIDE SEQUENCE [LARGE SCALE GENOMIC DNA]</scope>
    <source>
        <strain evidence="2 3">2C-HV3</strain>
    </source>
</reference>
<keyword evidence="3" id="KW-1185">Reference proteome</keyword>